<sequence length="57" mass="6523">MLQHNSTQATGFVRWVGTVNLPFISLTSCSNESVLDICSWYIQMRECVSVTARTRRK</sequence>
<evidence type="ECO:0000313" key="2">
    <source>
        <dbReference type="Proteomes" id="UP000790709"/>
    </source>
</evidence>
<dbReference type="Proteomes" id="UP000790709">
    <property type="component" value="Unassembled WGS sequence"/>
</dbReference>
<gene>
    <name evidence="1" type="ORF">BV22DRAFT_286100</name>
</gene>
<dbReference type="EMBL" id="MU266367">
    <property type="protein sequence ID" value="KAH7927407.1"/>
    <property type="molecule type" value="Genomic_DNA"/>
</dbReference>
<proteinExistence type="predicted"/>
<organism evidence="1 2">
    <name type="scientific">Leucogyrophana mollusca</name>
    <dbReference type="NCBI Taxonomy" id="85980"/>
    <lineage>
        <taxon>Eukaryota</taxon>
        <taxon>Fungi</taxon>
        <taxon>Dikarya</taxon>
        <taxon>Basidiomycota</taxon>
        <taxon>Agaricomycotina</taxon>
        <taxon>Agaricomycetes</taxon>
        <taxon>Agaricomycetidae</taxon>
        <taxon>Boletales</taxon>
        <taxon>Boletales incertae sedis</taxon>
        <taxon>Leucogyrophana</taxon>
    </lineage>
</organism>
<evidence type="ECO:0000313" key="1">
    <source>
        <dbReference type="EMBL" id="KAH7927407.1"/>
    </source>
</evidence>
<accession>A0ACB8BRD6</accession>
<keyword evidence="2" id="KW-1185">Reference proteome</keyword>
<name>A0ACB8BRD6_9AGAM</name>
<reference evidence="1" key="1">
    <citation type="journal article" date="2021" name="New Phytol.">
        <title>Evolutionary innovations through gain and loss of genes in the ectomycorrhizal Boletales.</title>
        <authorList>
            <person name="Wu G."/>
            <person name="Miyauchi S."/>
            <person name="Morin E."/>
            <person name="Kuo A."/>
            <person name="Drula E."/>
            <person name="Varga T."/>
            <person name="Kohler A."/>
            <person name="Feng B."/>
            <person name="Cao Y."/>
            <person name="Lipzen A."/>
            <person name="Daum C."/>
            <person name="Hundley H."/>
            <person name="Pangilinan J."/>
            <person name="Johnson J."/>
            <person name="Barry K."/>
            <person name="LaButti K."/>
            <person name="Ng V."/>
            <person name="Ahrendt S."/>
            <person name="Min B."/>
            <person name="Choi I.G."/>
            <person name="Park H."/>
            <person name="Plett J.M."/>
            <person name="Magnuson J."/>
            <person name="Spatafora J.W."/>
            <person name="Nagy L.G."/>
            <person name="Henrissat B."/>
            <person name="Grigoriev I.V."/>
            <person name="Yang Z.L."/>
            <person name="Xu J."/>
            <person name="Martin F.M."/>
        </authorList>
    </citation>
    <scope>NUCLEOTIDE SEQUENCE</scope>
    <source>
        <strain evidence="1">KUC20120723A-06</strain>
    </source>
</reference>
<protein>
    <submittedName>
        <fullName evidence="1">Uncharacterized protein</fullName>
    </submittedName>
</protein>
<comment type="caution">
    <text evidence="1">The sequence shown here is derived from an EMBL/GenBank/DDBJ whole genome shotgun (WGS) entry which is preliminary data.</text>
</comment>